<evidence type="ECO:0000256" key="6">
    <source>
        <dbReference type="ARBA" id="ARBA00018569"/>
    </source>
</evidence>
<evidence type="ECO:0000256" key="5">
    <source>
        <dbReference type="ARBA" id="ARBA00013189"/>
    </source>
</evidence>
<evidence type="ECO:0000256" key="3">
    <source>
        <dbReference type="ARBA" id="ARBA00004947"/>
    </source>
</evidence>
<dbReference type="Gene3D" id="3.90.25.10">
    <property type="entry name" value="UDP-galactose 4-epimerase, domain 1"/>
    <property type="match status" value="1"/>
</dbReference>
<evidence type="ECO:0000256" key="7">
    <source>
        <dbReference type="ARBA" id="ARBA00023027"/>
    </source>
</evidence>
<dbReference type="GO" id="GO:0033499">
    <property type="term" value="P:galactose catabolic process via UDP-galactose, Leloir pathway"/>
    <property type="evidence" value="ECO:0007669"/>
    <property type="project" value="TreeGrafter"/>
</dbReference>
<evidence type="ECO:0000256" key="10">
    <source>
        <dbReference type="RuleBase" id="RU366046"/>
    </source>
</evidence>
<dbReference type="SUPFAM" id="SSF51735">
    <property type="entry name" value="NAD(P)-binding Rossmann-fold domains"/>
    <property type="match status" value="1"/>
</dbReference>
<reference evidence="12" key="1">
    <citation type="journal article" date="2020" name="mSystems">
        <title>Genome- and Community-Level Interaction Insights into Carbon Utilization and Element Cycling Functions of Hydrothermarchaeota in Hydrothermal Sediment.</title>
        <authorList>
            <person name="Zhou Z."/>
            <person name="Liu Y."/>
            <person name="Xu W."/>
            <person name="Pan J."/>
            <person name="Luo Z.H."/>
            <person name="Li M."/>
        </authorList>
    </citation>
    <scope>NUCLEOTIDE SEQUENCE [LARGE SCALE GENOMIC DNA]</scope>
    <source>
        <strain evidence="12">SpSt-1181</strain>
    </source>
</reference>
<evidence type="ECO:0000256" key="2">
    <source>
        <dbReference type="ARBA" id="ARBA00001911"/>
    </source>
</evidence>
<keyword evidence="7 10" id="KW-0520">NAD</keyword>
<evidence type="ECO:0000256" key="8">
    <source>
        <dbReference type="ARBA" id="ARBA00023235"/>
    </source>
</evidence>
<dbReference type="NCBIfam" id="TIGR01179">
    <property type="entry name" value="galE"/>
    <property type="match status" value="1"/>
</dbReference>
<comment type="subunit">
    <text evidence="10">Homodimer.</text>
</comment>
<gene>
    <name evidence="12" type="primary">galE</name>
    <name evidence="12" type="ORF">ENN50_00635</name>
</gene>
<evidence type="ECO:0000256" key="1">
    <source>
        <dbReference type="ARBA" id="ARBA00000083"/>
    </source>
</evidence>
<evidence type="ECO:0000256" key="4">
    <source>
        <dbReference type="ARBA" id="ARBA00007637"/>
    </source>
</evidence>
<dbReference type="CDD" id="cd05247">
    <property type="entry name" value="UDP_G4E_1_SDR_e"/>
    <property type="match status" value="1"/>
</dbReference>
<dbReference type="AlphaFoldDB" id="A0A831WU07"/>
<comment type="similarity">
    <text evidence="4 10">Belongs to the NAD(P)-dependent epimerase/dehydratase family.</text>
</comment>
<dbReference type="EC" id="5.1.3.2" evidence="5 10"/>
<comment type="catalytic activity">
    <reaction evidence="1 10">
        <text>UDP-alpha-D-glucose = UDP-alpha-D-galactose</text>
        <dbReference type="Rhea" id="RHEA:22168"/>
        <dbReference type="ChEBI" id="CHEBI:58885"/>
        <dbReference type="ChEBI" id="CHEBI:66914"/>
        <dbReference type="EC" id="5.1.3.2"/>
    </reaction>
</comment>
<evidence type="ECO:0000313" key="12">
    <source>
        <dbReference type="EMBL" id="HED30206.1"/>
    </source>
</evidence>
<evidence type="ECO:0000259" key="11">
    <source>
        <dbReference type="Pfam" id="PF01370"/>
    </source>
</evidence>
<dbReference type="InterPro" id="IPR036291">
    <property type="entry name" value="NAD(P)-bd_dom_sf"/>
</dbReference>
<dbReference type="InterPro" id="IPR001509">
    <property type="entry name" value="Epimerase_deHydtase"/>
</dbReference>
<organism evidence="12">
    <name type="scientific">Prosthecochloris aestuarii</name>
    <dbReference type="NCBI Taxonomy" id="1102"/>
    <lineage>
        <taxon>Bacteria</taxon>
        <taxon>Pseudomonadati</taxon>
        <taxon>Chlorobiota</taxon>
        <taxon>Chlorobiia</taxon>
        <taxon>Chlorobiales</taxon>
        <taxon>Chlorobiaceae</taxon>
        <taxon>Prosthecochloris</taxon>
    </lineage>
</organism>
<dbReference type="UniPathway" id="UPA00214"/>
<dbReference type="EMBL" id="DSBW01000014">
    <property type="protein sequence ID" value="HED30206.1"/>
    <property type="molecule type" value="Genomic_DNA"/>
</dbReference>
<feature type="domain" description="NAD-dependent epimerase/dehydratase" evidence="11">
    <location>
        <begin position="5"/>
        <end position="253"/>
    </location>
</feature>
<dbReference type="Pfam" id="PF01370">
    <property type="entry name" value="Epimerase"/>
    <property type="match status" value="1"/>
</dbReference>
<dbReference type="Proteomes" id="UP000886335">
    <property type="component" value="Unassembled WGS sequence"/>
</dbReference>
<comment type="caution">
    <text evidence="12">The sequence shown here is derived from an EMBL/GenBank/DDBJ whole genome shotgun (WGS) entry which is preliminary data.</text>
</comment>
<comment type="pathway">
    <text evidence="3 10">Carbohydrate metabolism; galactose metabolism.</text>
</comment>
<protein>
    <recommendedName>
        <fullName evidence="6 10">UDP-glucose 4-epimerase</fullName>
        <ecNumber evidence="5 10">5.1.3.2</ecNumber>
    </recommendedName>
</protein>
<sequence length="334" mass="36825">MNTTVLVTGGGGYIGSHTCKALASKGFRPVTFDNLIYGHQEAVKWGPLVEGDILDSGSLDRVFADHAPAAVIHFAAYAYVGESVNDPAKYYRNNVSGTINLLDAMRRHKCRTVIFSSTCATYGIPATVPIPEDHPQHPINPYGYSKLFIEQILRDYDTAYGISHIALRYFNAAGADPEGETGEDHDPEPHLIPSVMFATLGKRSHVDIFGTDYPTPDGTAVRDYIHVTDLADAHVRALEYLLQNGKSERINLGTGKGLSVREIIDTVERVTGLAVPFRESDRRAGDPPELVAQPEKAMQLLGWKPQYSDADTIVRTAWQWHTKHVNDNPNTSRL</sequence>
<accession>A0A831WU07</accession>
<keyword evidence="8 10" id="KW-0413">Isomerase</keyword>
<dbReference type="PANTHER" id="PTHR43725:SF53">
    <property type="entry name" value="UDP-ARABINOSE 4-EPIMERASE 1"/>
    <property type="match status" value="1"/>
</dbReference>
<dbReference type="InterPro" id="IPR005886">
    <property type="entry name" value="UDP_G4E"/>
</dbReference>
<dbReference type="PANTHER" id="PTHR43725">
    <property type="entry name" value="UDP-GLUCOSE 4-EPIMERASE"/>
    <property type="match status" value="1"/>
</dbReference>
<keyword evidence="9 10" id="KW-0119">Carbohydrate metabolism</keyword>
<name>A0A831WU07_PROAE</name>
<proteinExistence type="inferred from homology"/>
<evidence type="ECO:0000256" key="9">
    <source>
        <dbReference type="ARBA" id="ARBA00023277"/>
    </source>
</evidence>
<dbReference type="GO" id="GO:0003978">
    <property type="term" value="F:UDP-glucose 4-epimerase activity"/>
    <property type="evidence" value="ECO:0007669"/>
    <property type="project" value="UniProtKB-UniRule"/>
</dbReference>
<dbReference type="Gene3D" id="3.40.50.720">
    <property type="entry name" value="NAD(P)-binding Rossmann-like Domain"/>
    <property type="match status" value="1"/>
</dbReference>
<comment type="cofactor">
    <cofactor evidence="2 10">
        <name>NAD(+)</name>
        <dbReference type="ChEBI" id="CHEBI:57540"/>
    </cofactor>
</comment>